<dbReference type="InterPro" id="IPR003877">
    <property type="entry name" value="SPRY_dom"/>
</dbReference>
<reference evidence="10" key="1">
    <citation type="journal article" date="2022" name="bioRxiv">
        <title>Sequencing and chromosome-scale assembly of the giantPleurodeles waltlgenome.</title>
        <authorList>
            <person name="Brown T."/>
            <person name="Elewa A."/>
            <person name="Iarovenko S."/>
            <person name="Subramanian E."/>
            <person name="Araus A.J."/>
            <person name="Petzold A."/>
            <person name="Susuki M."/>
            <person name="Suzuki K.-i.T."/>
            <person name="Hayashi T."/>
            <person name="Toyoda A."/>
            <person name="Oliveira C."/>
            <person name="Osipova E."/>
            <person name="Leigh N.D."/>
            <person name="Simon A."/>
            <person name="Yun M.H."/>
        </authorList>
    </citation>
    <scope>NUCLEOTIDE SEQUENCE</scope>
    <source>
        <strain evidence="10">20211129_DDA</strain>
        <tissue evidence="10">Liver</tissue>
    </source>
</reference>
<sequence length="467" mass="54288">MAAAPAPAPLGNLQEEATCSICLEYFDSPVIIECGHNFCRSCITKCWERREKNFPCPECRAVSFRRNIRPNRQLANVVEIAKQLHRSPVKPRGENLCEKHEETLRLFCEKDQKMICLVCRESKDHKTHSTSPIDEAAEEYKGKLRDWLCPLKKETESILQSKLKEAEKYKTMKNILRDEKKKIASEIGKLHQLLKEKEKTMQGRLEEMEKNITKVENANITKLSNQITSLNDLINEIEKKCKESVWGLLKDIKSTLKRCDAVKFQGPEPEIKKIMAKLKNNERAKIEKPEEDIKSYKEMVALDPDTAHPRLILFEGQRRVRERGLVQPLVENSKRFTFWPCVLGSEGFTSGRHYWEVQLLQEGKQWHIGVSSESVNRKGYFIRSPETGIWAVQRWNDQYLALTSPVTCLSPREKPRKLGVYLDYEGRCLSLYNADSKELLYTFHQAPFPRRLFPYFGLWGEAELRLV</sequence>
<dbReference type="InterPro" id="IPR043136">
    <property type="entry name" value="B30.2/SPRY_sf"/>
</dbReference>
<evidence type="ECO:0000256" key="2">
    <source>
        <dbReference type="ARBA" id="ARBA00022771"/>
    </source>
</evidence>
<keyword evidence="1" id="KW-0479">Metal-binding</keyword>
<dbReference type="Pfam" id="PF00643">
    <property type="entry name" value="zf-B_box"/>
    <property type="match status" value="1"/>
</dbReference>
<evidence type="ECO:0000256" key="3">
    <source>
        <dbReference type="ARBA" id="ARBA00022833"/>
    </source>
</evidence>
<dbReference type="Proteomes" id="UP001066276">
    <property type="component" value="Chromosome 4_1"/>
</dbReference>
<protein>
    <recommendedName>
        <fullName evidence="12">E3 ubiquitin-protein ligase TRIM39-like</fullName>
    </recommendedName>
</protein>
<dbReference type="InterPro" id="IPR006574">
    <property type="entry name" value="PRY"/>
</dbReference>
<evidence type="ECO:0000259" key="8">
    <source>
        <dbReference type="PROSITE" id="PS50119"/>
    </source>
</evidence>
<feature type="domain" description="B box-type" evidence="8">
    <location>
        <begin position="92"/>
        <end position="133"/>
    </location>
</feature>
<dbReference type="SMART" id="SM00589">
    <property type="entry name" value="PRY"/>
    <property type="match status" value="1"/>
</dbReference>
<dbReference type="PANTHER" id="PTHR24103">
    <property type="entry name" value="E3 UBIQUITIN-PROTEIN LIGASE TRIM"/>
    <property type="match status" value="1"/>
</dbReference>
<dbReference type="Gene3D" id="2.60.120.920">
    <property type="match status" value="1"/>
</dbReference>
<evidence type="ECO:0000259" key="9">
    <source>
        <dbReference type="PROSITE" id="PS50188"/>
    </source>
</evidence>
<dbReference type="PROSITE" id="PS50188">
    <property type="entry name" value="B302_SPRY"/>
    <property type="match status" value="1"/>
</dbReference>
<dbReference type="SMART" id="SM00336">
    <property type="entry name" value="BBOX"/>
    <property type="match status" value="1"/>
</dbReference>
<dbReference type="SUPFAM" id="SSF57845">
    <property type="entry name" value="B-box zinc-binding domain"/>
    <property type="match status" value="1"/>
</dbReference>
<dbReference type="GO" id="GO:0008270">
    <property type="term" value="F:zinc ion binding"/>
    <property type="evidence" value="ECO:0007669"/>
    <property type="project" value="UniProtKB-KW"/>
</dbReference>
<dbReference type="InterPro" id="IPR013320">
    <property type="entry name" value="ConA-like_dom_sf"/>
</dbReference>
<evidence type="ECO:0000259" key="7">
    <source>
        <dbReference type="PROSITE" id="PS50089"/>
    </source>
</evidence>
<dbReference type="PRINTS" id="PR01407">
    <property type="entry name" value="BUTYPHLNCDUF"/>
</dbReference>
<dbReference type="PROSITE" id="PS00518">
    <property type="entry name" value="ZF_RING_1"/>
    <property type="match status" value="1"/>
</dbReference>
<evidence type="ECO:0000256" key="1">
    <source>
        <dbReference type="ARBA" id="ARBA00022723"/>
    </source>
</evidence>
<evidence type="ECO:0000256" key="5">
    <source>
        <dbReference type="PROSITE-ProRule" id="PRU00024"/>
    </source>
</evidence>
<dbReference type="InterPro" id="IPR017907">
    <property type="entry name" value="Znf_RING_CS"/>
</dbReference>
<dbReference type="SMART" id="SM00449">
    <property type="entry name" value="SPRY"/>
    <property type="match status" value="1"/>
</dbReference>
<evidence type="ECO:0000313" key="11">
    <source>
        <dbReference type="Proteomes" id="UP001066276"/>
    </source>
</evidence>
<feature type="coiled-coil region" evidence="6">
    <location>
        <begin position="159"/>
        <end position="240"/>
    </location>
</feature>
<keyword evidence="3" id="KW-0862">Zinc</keyword>
<organism evidence="10 11">
    <name type="scientific">Pleurodeles waltl</name>
    <name type="common">Iberian ribbed newt</name>
    <dbReference type="NCBI Taxonomy" id="8319"/>
    <lineage>
        <taxon>Eukaryota</taxon>
        <taxon>Metazoa</taxon>
        <taxon>Chordata</taxon>
        <taxon>Craniata</taxon>
        <taxon>Vertebrata</taxon>
        <taxon>Euteleostomi</taxon>
        <taxon>Amphibia</taxon>
        <taxon>Batrachia</taxon>
        <taxon>Caudata</taxon>
        <taxon>Salamandroidea</taxon>
        <taxon>Salamandridae</taxon>
        <taxon>Pleurodelinae</taxon>
        <taxon>Pleurodeles</taxon>
    </lineage>
</organism>
<proteinExistence type="predicted"/>
<dbReference type="Gene3D" id="3.30.40.10">
    <property type="entry name" value="Zinc/RING finger domain, C3HC4 (zinc finger)"/>
    <property type="match status" value="1"/>
</dbReference>
<dbReference type="PROSITE" id="PS50119">
    <property type="entry name" value="ZF_BBOX"/>
    <property type="match status" value="1"/>
</dbReference>
<keyword evidence="11" id="KW-1185">Reference proteome</keyword>
<dbReference type="Pfam" id="PF15227">
    <property type="entry name" value="zf-C3HC4_4"/>
    <property type="match status" value="1"/>
</dbReference>
<dbReference type="CDD" id="cd16594">
    <property type="entry name" value="RING-HC_TRIM7-like_C-IV"/>
    <property type="match status" value="1"/>
</dbReference>
<keyword evidence="4 6" id="KW-0175">Coiled coil</keyword>
<feature type="domain" description="RING-type" evidence="7">
    <location>
        <begin position="19"/>
        <end position="60"/>
    </location>
</feature>
<dbReference type="EMBL" id="JANPWB010000007">
    <property type="protein sequence ID" value="KAJ1173597.1"/>
    <property type="molecule type" value="Genomic_DNA"/>
</dbReference>
<comment type="caution">
    <text evidence="10">The sequence shown here is derived from an EMBL/GenBank/DDBJ whole genome shotgun (WGS) entry which is preliminary data.</text>
</comment>
<evidence type="ECO:0000256" key="6">
    <source>
        <dbReference type="SAM" id="Coils"/>
    </source>
</evidence>
<feature type="domain" description="B30.2/SPRY" evidence="9">
    <location>
        <begin position="280"/>
        <end position="467"/>
    </location>
</feature>
<evidence type="ECO:0000256" key="4">
    <source>
        <dbReference type="ARBA" id="ARBA00023054"/>
    </source>
</evidence>
<dbReference type="Pfam" id="PF00622">
    <property type="entry name" value="SPRY"/>
    <property type="match status" value="1"/>
</dbReference>
<dbReference type="InterPro" id="IPR001870">
    <property type="entry name" value="B30.2/SPRY"/>
</dbReference>
<dbReference type="SUPFAM" id="SSF49899">
    <property type="entry name" value="Concanavalin A-like lectins/glucanases"/>
    <property type="match status" value="1"/>
</dbReference>
<dbReference type="InterPro" id="IPR003879">
    <property type="entry name" value="Butyrophylin_SPRY"/>
</dbReference>
<dbReference type="PROSITE" id="PS50089">
    <property type="entry name" value="ZF_RING_2"/>
    <property type="match status" value="1"/>
</dbReference>
<dbReference type="InterPro" id="IPR000315">
    <property type="entry name" value="Znf_B-box"/>
</dbReference>
<dbReference type="Gene3D" id="3.30.160.60">
    <property type="entry name" value="Classic Zinc Finger"/>
    <property type="match status" value="1"/>
</dbReference>
<dbReference type="Pfam" id="PF13765">
    <property type="entry name" value="PRY"/>
    <property type="match status" value="1"/>
</dbReference>
<dbReference type="InterPro" id="IPR001841">
    <property type="entry name" value="Znf_RING"/>
</dbReference>
<dbReference type="CDD" id="cd13733">
    <property type="entry name" value="SPRY_PRY_C-I_1"/>
    <property type="match status" value="1"/>
</dbReference>
<evidence type="ECO:0008006" key="12">
    <source>
        <dbReference type="Google" id="ProtNLM"/>
    </source>
</evidence>
<name>A0AAV7TCK6_PLEWA</name>
<dbReference type="InterPro" id="IPR050143">
    <property type="entry name" value="TRIM/RBCC"/>
</dbReference>
<dbReference type="FunFam" id="2.60.120.920:FF:000004">
    <property type="entry name" value="Butyrophilin subfamily 1 member A1"/>
    <property type="match status" value="1"/>
</dbReference>
<dbReference type="SUPFAM" id="SSF57850">
    <property type="entry name" value="RING/U-box"/>
    <property type="match status" value="1"/>
</dbReference>
<dbReference type="InterPro" id="IPR013083">
    <property type="entry name" value="Znf_RING/FYVE/PHD"/>
</dbReference>
<keyword evidence="2 5" id="KW-0863">Zinc-finger</keyword>
<gene>
    <name evidence="10" type="ORF">NDU88_005427</name>
</gene>
<accession>A0AAV7TCK6</accession>
<evidence type="ECO:0000313" key="10">
    <source>
        <dbReference type="EMBL" id="KAJ1173597.1"/>
    </source>
</evidence>
<dbReference type="SMART" id="SM00184">
    <property type="entry name" value="RING"/>
    <property type="match status" value="1"/>
</dbReference>
<dbReference type="AlphaFoldDB" id="A0AAV7TCK6"/>